<proteinExistence type="predicted"/>
<evidence type="ECO:0000313" key="3">
    <source>
        <dbReference type="Proteomes" id="UP001153269"/>
    </source>
</evidence>
<dbReference type="AlphaFoldDB" id="A0A9N7YKU3"/>
<dbReference type="Proteomes" id="UP001153269">
    <property type="component" value="Unassembled WGS sequence"/>
</dbReference>
<protein>
    <submittedName>
        <fullName evidence="2">Uncharacterized protein</fullName>
    </submittedName>
</protein>
<dbReference type="EMBL" id="CADEAL010001747">
    <property type="protein sequence ID" value="CAB1435232.1"/>
    <property type="molecule type" value="Genomic_DNA"/>
</dbReference>
<reference evidence="2" key="1">
    <citation type="submission" date="2020-03" db="EMBL/GenBank/DDBJ databases">
        <authorList>
            <person name="Weist P."/>
        </authorList>
    </citation>
    <scope>NUCLEOTIDE SEQUENCE</scope>
</reference>
<gene>
    <name evidence="2" type="ORF">PLEPLA_LOCUS23321</name>
</gene>
<evidence type="ECO:0000313" key="2">
    <source>
        <dbReference type="EMBL" id="CAB1435232.1"/>
    </source>
</evidence>
<sequence length="105" mass="11365">MLLKIPGIPLPPRKLARSELEMRMEKPARPNGVTTHLTSCCIVTCSSMKIPILRKPCHQCTNLALAGSRALAPHAKEVSETLTATKEPSEARDPPYLHLPTGGGM</sequence>
<accession>A0A9N7YKU3</accession>
<organism evidence="2 3">
    <name type="scientific">Pleuronectes platessa</name>
    <name type="common">European plaice</name>
    <dbReference type="NCBI Taxonomy" id="8262"/>
    <lineage>
        <taxon>Eukaryota</taxon>
        <taxon>Metazoa</taxon>
        <taxon>Chordata</taxon>
        <taxon>Craniata</taxon>
        <taxon>Vertebrata</taxon>
        <taxon>Euteleostomi</taxon>
        <taxon>Actinopterygii</taxon>
        <taxon>Neopterygii</taxon>
        <taxon>Teleostei</taxon>
        <taxon>Neoteleostei</taxon>
        <taxon>Acanthomorphata</taxon>
        <taxon>Carangaria</taxon>
        <taxon>Pleuronectiformes</taxon>
        <taxon>Pleuronectoidei</taxon>
        <taxon>Pleuronectidae</taxon>
        <taxon>Pleuronectes</taxon>
    </lineage>
</organism>
<comment type="caution">
    <text evidence="2">The sequence shown here is derived from an EMBL/GenBank/DDBJ whole genome shotgun (WGS) entry which is preliminary data.</text>
</comment>
<name>A0A9N7YKU3_PLEPL</name>
<feature type="region of interest" description="Disordered" evidence="1">
    <location>
        <begin position="76"/>
        <end position="105"/>
    </location>
</feature>
<evidence type="ECO:0000256" key="1">
    <source>
        <dbReference type="SAM" id="MobiDB-lite"/>
    </source>
</evidence>
<keyword evidence="3" id="KW-1185">Reference proteome</keyword>